<dbReference type="STRING" id="154538.A0A1M2VPH3"/>
<accession>A0A1M2VPH3</accession>
<gene>
    <name evidence="1" type="ORF">TRAPUB_14059</name>
</gene>
<proteinExistence type="predicted"/>
<sequence>MPVTTQSWVVTQRLPDLLFAADARDEPISLTAADYRALHWAWSEAIGDYTRRTVTKPGDKLVAFAAIAELFQRTWRAEYLAGLWRPTLLQDLLWATNYEGRAPRPERYRAPSWSWAAVDGHVVASLLDDWLGAGVGTAVQRCEVLECEVVPATPLLPLGKVLSGTLRLRAAMVKATWDPDAQLPVLYAALDRLEEATLTSPPATSPAPELTQIGCAYPDSTEDACEIWAVPVLWNKAEKYAAGLVITPAATEGVYRRVGCFHSPEPDEDPGRLVWMLEQKKQEIIII</sequence>
<dbReference type="OrthoDB" id="5125733at2759"/>
<protein>
    <recommendedName>
        <fullName evidence="3">Heterokaryon incompatibility domain-containing protein</fullName>
    </recommendedName>
</protein>
<organism evidence="1 2">
    <name type="scientific">Trametes pubescens</name>
    <name type="common">White-rot fungus</name>
    <dbReference type="NCBI Taxonomy" id="154538"/>
    <lineage>
        <taxon>Eukaryota</taxon>
        <taxon>Fungi</taxon>
        <taxon>Dikarya</taxon>
        <taxon>Basidiomycota</taxon>
        <taxon>Agaricomycotina</taxon>
        <taxon>Agaricomycetes</taxon>
        <taxon>Polyporales</taxon>
        <taxon>Polyporaceae</taxon>
        <taxon>Trametes</taxon>
    </lineage>
</organism>
<comment type="caution">
    <text evidence="1">The sequence shown here is derived from an EMBL/GenBank/DDBJ whole genome shotgun (WGS) entry which is preliminary data.</text>
</comment>
<dbReference type="PANTHER" id="PTHR33112">
    <property type="entry name" value="DOMAIN PROTEIN, PUTATIVE-RELATED"/>
    <property type="match status" value="1"/>
</dbReference>
<dbReference type="PANTHER" id="PTHR33112:SF10">
    <property type="entry name" value="TOL"/>
    <property type="match status" value="1"/>
</dbReference>
<evidence type="ECO:0000313" key="2">
    <source>
        <dbReference type="Proteomes" id="UP000184267"/>
    </source>
</evidence>
<dbReference type="EMBL" id="MNAD01000911">
    <property type="protein sequence ID" value="OJT09456.1"/>
    <property type="molecule type" value="Genomic_DNA"/>
</dbReference>
<evidence type="ECO:0000313" key="1">
    <source>
        <dbReference type="EMBL" id="OJT09456.1"/>
    </source>
</evidence>
<reference evidence="1 2" key="1">
    <citation type="submission" date="2016-10" db="EMBL/GenBank/DDBJ databases">
        <title>Genome sequence of the basidiomycete white-rot fungus Trametes pubescens.</title>
        <authorList>
            <person name="Makela M.R."/>
            <person name="Granchi Z."/>
            <person name="Peng M."/>
            <person name="De Vries R.P."/>
            <person name="Grigoriev I."/>
            <person name="Riley R."/>
            <person name="Hilden K."/>
        </authorList>
    </citation>
    <scope>NUCLEOTIDE SEQUENCE [LARGE SCALE GENOMIC DNA]</scope>
    <source>
        <strain evidence="1 2">FBCC735</strain>
    </source>
</reference>
<dbReference type="AlphaFoldDB" id="A0A1M2VPH3"/>
<keyword evidence="2" id="KW-1185">Reference proteome</keyword>
<dbReference type="OMA" id="SCEILEC"/>
<evidence type="ECO:0008006" key="3">
    <source>
        <dbReference type="Google" id="ProtNLM"/>
    </source>
</evidence>
<name>A0A1M2VPH3_TRAPU</name>
<dbReference type="Proteomes" id="UP000184267">
    <property type="component" value="Unassembled WGS sequence"/>
</dbReference>